<dbReference type="InterPro" id="IPR050109">
    <property type="entry name" value="HTH-type_TetR-like_transc_reg"/>
</dbReference>
<keyword evidence="5" id="KW-1185">Reference proteome</keyword>
<dbReference type="RefSeq" id="WP_091113797.1">
    <property type="nucleotide sequence ID" value="NZ_BKAF01000011.1"/>
</dbReference>
<name>A0A1I3IPH2_9ACTN</name>
<dbReference type="GO" id="GO:0003700">
    <property type="term" value="F:DNA-binding transcription factor activity"/>
    <property type="evidence" value="ECO:0007669"/>
    <property type="project" value="TreeGrafter"/>
</dbReference>
<dbReference type="Pfam" id="PF00440">
    <property type="entry name" value="TetR_N"/>
    <property type="match status" value="1"/>
</dbReference>
<dbReference type="PANTHER" id="PTHR30055">
    <property type="entry name" value="HTH-TYPE TRANSCRIPTIONAL REGULATOR RUTR"/>
    <property type="match status" value="1"/>
</dbReference>
<feature type="domain" description="HTH tetR-type" evidence="3">
    <location>
        <begin position="11"/>
        <end position="71"/>
    </location>
</feature>
<dbReference type="PRINTS" id="PR00455">
    <property type="entry name" value="HTHTETR"/>
</dbReference>
<evidence type="ECO:0000313" key="5">
    <source>
        <dbReference type="Proteomes" id="UP000198649"/>
    </source>
</evidence>
<dbReference type="PROSITE" id="PS50977">
    <property type="entry name" value="HTH_TETR_2"/>
    <property type="match status" value="1"/>
</dbReference>
<evidence type="ECO:0000256" key="1">
    <source>
        <dbReference type="ARBA" id="ARBA00023125"/>
    </source>
</evidence>
<dbReference type="Pfam" id="PF17932">
    <property type="entry name" value="TetR_C_24"/>
    <property type="match status" value="1"/>
</dbReference>
<dbReference type="GO" id="GO:0000976">
    <property type="term" value="F:transcription cis-regulatory region binding"/>
    <property type="evidence" value="ECO:0007669"/>
    <property type="project" value="TreeGrafter"/>
</dbReference>
<dbReference type="SUPFAM" id="SSF48498">
    <property type="entry name" value="Tetracyclin repressor-like, C-terminal domain"/>
    <property type="match status" value="1"/>
</dbReference>
<sequence length="200" mass="22393">MDGTDWRSYPDLELVVPLQAALSAFLQYGYHGSTMREIARRAGLSVPGVYHYYASKQDMLVAILDLTMDDLLARSRAARADGTDAVQRFSYLVECLALFHTHRRELGFVGASEMRSLEEPQRERLVESRRLQQRMVDVEVQEACDAGLFAVARPRDAARAVVTMCTGLAQWFDPSGPVTPEDVAAQYVGFALDLARYRGE</sequence>
<dbReference type="PANTHER" id="PTHR30055:SF237">
    <property type="entry name" value="TRANSCRIPTIONAL REPRESSOR MCE3R"/>
    <property type="match status" value="1"/>
</dbReference>
<dbReference type="OrthoDB" id="1669699at2"/>
<dbReference type="InterPro" id="IPR041490">
    <property type="entry name" value="KstR2_TetR_C"/>
</dbReference>
<keyword evidence="1 2" id="KW-0238">DNA-binding</keyword>
<evidence type="ECO:0000256" key="2">
    <source>
        <dbReference type="PROSITE-ProRule" id="PRU00335"/>
    </source>
</evidence>
<reference evidence="4 5" key="1">
    <citation type="submission" date="2016-10" db="EMBL/GenBank/DDBJ databases">
        <authorList>
            <person name="de Groot N.N."/>
        </authorList>
    </citation>
    <scope>NUCLEOTIDE SEQUENCE [LARGE SCALE GENOMIC DNA]</scope>
    <source>
        <strain evidence="4 5">CGMCC 1.11156</strain>
    </source>
</reference>
<dbReference type="EMBL" id="FOQG01000009">
    <property type="protein sequence ID" value="SFI49885.1"/>
    <property type="molecule type" value="Genomic_DNA"/>
</dbReference>
<dbReference type="SUPFAM" id="SSF46689">
    <property type="entry name" value="Homeodomain-like"/>
    <property type="match status" value="1"/>
</dbReference>
<evidence type="ECO:0000313" key="4">
    <source>
        <dbReference type="EMBL" id="SFI49885.1"/>
    </source>
</evidence>
<dbReference type="AlphaFoldDB" id="A0A1I3IPH2"/>
<dbReference type="InterPro" id="IPR009057">
    <property type="entry name" value="Homeodomain-like_sf"/>
</dbReference>
<dbReference type="InterPro" id="IPR001647">
    <property type="entry name" value="HTH_TetR"/>
</dbReference>
<accession>A0A1I3IPH2</accession>
<dbReference type="Proteomes" id="UP000198649">
    <property type="component" value="Unassembled WGS sequence"/>
</dbReference>
<dbReference type="Gene3D" id="1.10.357.10">
    <property type="entry name" value="Tetracycline Repressor, domain 2"/>
    <property type="match status" value="1"/>
</dbReference>
<feature type="DNA-binding region" description="H-T-H motif" evidence="2">
    <location>
        <begin position="34"/>
        <end position="53"/>
    </location>
</feature>
<dbReference type="InterPro" id="IPR036271">
    <property type="entry name" value="Tet_transcr_reg_TetR-rel_C_sf"/>
</dbReference>
<proteinExistence type="predicted"/>
<protein>
    <submittedName>
        <fullName evidence="4">Transcriptional regulator, TetR family</fullName>
    </submittedName>
</protein>
<organism evidence="4 5">
    <name type="scientific">Nocardioides psychrotolerans</name>
    <dbReference type="NCBI Taxonomy" id="1005945"/>
    <lineage>
        <taxon>Bacteria</taxon>
        <taxon>Bacillati</taxon>
        <taxon>Actinomycetota</taxon>
        <taxon>Actinomycetes</taxon>
        <taxon>Propionibacteriales</taxon>
        <taxon>Nocardioidaceae</taxon>
        <taxon>Nocardioides</taxon>
    </lineage>
</organism>
<evidence type="ECO:0000259" key="3">
    <source>
        <dbReference type="PROSITE" id="PS50977"/>
    </source>
</evidence>
<gene>
    <name evidence="4" type="ORF">SAMN05216561_109101</name>
</gene>
<dbReference type="STRING" id="1005945.SAMN05216561_109101"/>